<proteinExistence type="predicted"/>
<sequence>MQTVHLVKLRYWLQNKVVLIRDMAIPESITYQCSVENCMHNRAPNAITTASTSIICFIYMPHVYAVEITQPCLIFQKVIV</sequence>
<dbReference type="Proteomes" id="UP000271098">
    <property type="component" value="Unassembled WGS sequence"/>
</dbReference>
<dbReference type="WBParaSite" id="GPUH_0000246001-mRNA-1">
    <property type="protein sequence ID" value="GPUH_0000246001-mRNA-1"/>
    <property type="gene ID" value="GPUH_0000246001"/>
</dbReference>
<reference evidence="3" key="1">
    <citation type="submission" date="2016-06" db="UniProtKB">
        <authorList>
            <consortium name="WormBaseParasite"/>
        </authorList>
    </citation>
    <scope>IDENTIFICATION</scope>
</reference>
<protein>
    <submittedName>
        <fullName evidence="3">ZP domain-containing protein</fullName>
    </submittedName>
</protein>
<name>A0A183D164_9BILA</name>
<evidence type="ECO:0000313" key="1">
    <source>
        <dbReference type="EMBL" id="VDK34355.1"/>
    </source>
</evidence>
<dbReference type="EMBL" id="UYRT01003713">
    <property type="protein sequence ID" value="VDK34355.1"/>
    <property type="molecule type" value="Genomic_DNA"/>
</dbReference>
<keyword evidence="2" id="KW-1185">Reference proteome</keyword>
<organism evidence="3">
    <name type="scientific">Gongylonema pulchrum</name>
    <dbReference type="NCBI Taxonomy" id="637853"/>
    <lineage>
        <taxon>Eukaryota</taxon>
        <taxon>Metazoa</taxon>
        <taxon>Ecdysozoa</taxon>
        <taxon>Nematoda</taxon>
        <taxon>Chromadorea</taxon>
        <taxon>Rhabditida</taxon>
        <taxon>Spirurina</taxon>
        <taxon>Spiruromorpha</taxon>
        <taxon>Spiruroidea</taxon>
        <taxon>Gongylonematidae</taxon>
        <taxon>Gongylonema</taxon>
    </lineage>
</organism>
<gene>
    <name evidence="1" type="ORF">GPUH_LOCUS2455</name>
</gene>
<evidence type="ECO:0000313" key="3">
    <source>
        <dbReference type="WBParaSite" id="GPUH_0000246001-mRNA-1"/>
    </source>
</evidence>
<reference evidence="1 2" key="2">
    <citation type="submission" date="2018-11" db="EMBL/GenBank/DDBJ databases">
        <authorList>
            <consortium name="Pathogen Informatics"/>
        </authorList>
    </citation>
    <scope>NUCLEOTIDE SEQUENCE [LARGE SCALE GENOMIC DNA]</scope>
</reference>
<dbReference type="AlphaFoldDB" id="A0A183D164"/>
<accession>A0A183D164</accession>
<evidence type="ECO:0000313" key="2">
    <source>
        <dbReference type="Proteomes" id="UP000271098"/>
    </source>
</evidence>